<keyword evidence="2" id="KW-1185">Reference proteome</keyword>
<name>A0A7K0CMT8_9ACTN</name>
<dbReference type="PIRSF" id="PIRSF017393">
    <property type="entry name" value="MTase_SAV2177"/>
    <property type="match status" value="1"/>
</dbReference>
<evidence type="ECO:0000313" key="2">
    <source>
        <dbReference type="Proteomes" id="UP000466345"/>
    </source>
</evidence>
<dbReference type="EMBL" id="WEGJ01000025">
    <property type="protein sequence ID" value="MQY14796.1"/>
    <property type="molecule type" value="Genomic_DNA"/>
</dbReference>
<proteinExistence type="predicted"/>
<accession>A0A7K0CMT8</accession>
<sequence>MAVDETPDLRLDRPSPARMYDHYLGGKDNYAVDREAAGKIIELYPPIVKVARRNRAFMRRATRWLVREAGIRQFLDIGTGIPTEPNLHQVVQEVAPECRVVYVDNDPVVLTHARALMRSTPEGRTTYIQADATRPETILGDPELAEVLDLSQPVALTLIALMHFVEDKHDPVGVVRELLSALPSGSALAMTHVTGEFDPVGSAQAVEIYRSRGIGFQMRSRAEGARFFEGLDLVEPGIELLHRWRPELGDDAETVNAREIADADDGFWAGVAVKP</sequence>
<protein>
    <recommendedName>
        <fullName evidence="3">Methyltransferase</fullName>
    </recommendedName>
</protein>
<dbReference type="Gene3D" id="3.40.50.150">
    <property type="entry name" value="Vaccinia Virus protein VP39"/>
    <property type="match status" value="1"/>
</dbReference>
<dbReference type="SUPFAM" id="SSF53335">
    <property type="entry name" value="S-adenosyl-L-methionine-dependent methyltransferases"/>
    <property type="match status" value="1"/>
</dbReference>
<dbReference type="InterPro" id="IPR006764">
    <property type="entry name" value="SAM_dep_MeTrfase_SAV2177_type"/>
</dbReference>
<dbReference type="RefSeq" id="WP_153455656.1">
    <property type="nucleotide sequence ID" value="NZ_WEGJ01000025.1"/>
</dbReference>
<gene>
    <name evidence="1" type="ORF">SRB5_49720</name>
</gene>
<dbReference type="Pfam" id="PF04672">
    <property type="entry name" value="Methyltransf_19"/>
    <property type="match status" value="1"/>
</dbReference>
<evidence type="ECO:0000313" key="1">
    <source>
        <dbReference type="EMBL" id="MQY14796.1"/>
    </source>
</evidence>
<dbReference type="Proteomes" id="UP000466345">
    <property type="component" value="Unassembled WGS sequence"/>
</dbReference>
<dbReference type="InterPro" id="IPR029063">
    <property type="entry name" value="SAM-dependent_MTases_sf"/>
</dbReference>
<evidence type="ECO:0008006" key="3">
    <source>
        <dbReference type="Google" id="ProtNLM"/>
    </source>
</evidence>
<organism evidence="1 2">
    <name type="scientific">Streptomyces smaragdinus</name>
    <dbReference type="NCBI Taxonomy" id="2585196"/>
    <lineage>
        <taxon>Bacteria</taxon>
        <taxon>Bacillati</taxon>
        <taxon>Actinomycetota</taxon>
        <taxon>Actinomycetes</taxon>
        <taxon>Kitasatosporales</taxon>
        <taxon>Streptomycetaceae</taxon>
        <taxon>Streptomyces</taxon>
    </lineage>
</organism>
<reference evidence="1 2" key="1">
    <citation type="submission" date="2019-10" db="EMBL/GenBank/DDBJ databases">
        <title>Streptomyces smaragdinus sp. nov. and Streptomyces fabii sp. nov., isolated from the gut of fungus growing-termite Macrotermes natalensis.</title>
        <authorList>
            <person name="Schwitalla J."/>
            <person name="Benndorf R."/>
            <person name="Martin K."/>
            <person name="De Beer W."/>
            <person name="Kaster A.-K."/>
            <person name="Vollmers J."/>
            <person name="Poulsen M."/>
            <person name="Beemelmanns C."/>
        </authorList>
    </citation>
    <scope>NUCLEOTIDE SEQUENCE [LARGE SCALE GENOMIC DNA]</scope>
    <source>
        <strain evidence="1 2">RB5</strain>
    </source>
</reference>
<dbReference type="AlphaFoldDB" id="A0A7K0CMT8"/>
<dbReference type="OrthoDB" id="4134439at2"/>
<comment type="caution">
    <text evidence="1">The sequence shown here is derived from an EMBL/GenBank/DDBJ whole genome shotgun (WGS) entry which is preliminary data.</text>
</comment>